<dbReference type="Proteomes" id="UP000219327">
    <property type="component" value="Unassembled WGS sequence"/>
</dbReference>
<evidence type="ECO:0000256" key="1">
    <source>
        <dbReference type="SAM" id="MobiDB-lite"/>
    </source>
</evidence>
<evidence type="ECO:0000313" key="5">
    <source>
        <dbReference type="Proteomes" id="UP000219327"/>
    </source>
</evidence>
<feature type="domain" description="PHB accumulation regulatory" evidence="2">
    <location>
        <begin position="72"/>
        <end position="107"/>
    </location>
</feature>
<sequence length="159" mass="18427">MRHYKKYPNRRLYDTENSCYVTIDNVRQRILKGESISVTENSTGNDVTRSVLLQILTEQEEAGHEPVLTNRAIEQIIRFYGDRFGHYVSSYIEHSMLMFLKHQDQYREQMKQMATFNPVNAMKQMMDLWNPASAGNKSTDPNAKTDSKTRPGESDLDDG</sequence>
<dbReference type="NCBIfam" id="TIGR01848">
    <property type="entry name" value="PHA_reg_PhaR"/>
    <property type="match status" value="1"/>
</dbReference>
<feature type="domain" description="PHA accumulation regulator DNA-binding N-terminal" evidence="3">
    <location>
        <begin position="5"/>
        <end position="62"/>
    </location>
</feature>
<evidence type="ECO:0000259" key="2">
    <source>
        <dbReference type="Pfam" id="PF05233"/>
    </source>
</evidence>
<feature type="compositionally biased region" description="Polar residues" evidence="1">
    <location>
        <begin position="133"/>
        <end position="142"/>
    </location>
</feature>
<comment type="caution">
    <text evidence="4">The sequence shown here is derived from an EMBL/GenBank/DDBJ whole genome shotgun (WGS) entry which is preliminary data.</text>
</comment>
<feature type="compositionally biased region" description="Basic and acidic residues" evidence="1">
    <location>
        <begin position="143"/>
        <end position="153"/>
    </location>
</feature>
<dbReference type="InterPro" id="IPR012909">
    <property type="entry name" value="PHA_DNA-bd_N"/>
</dbReference>
<dbReference type="Pfam" id="PF07879">
    <property type="entry name" value="PHB_acc_N"/>
    <property type="match status" value="1"/>
</dbReference>
<gene>
    <name evidence="4" type="primary">phaR</name>
    <name evidence="4" type="ORF">CNE99_06900</name>
</gene>
<dbReference type="EMBL" id="NTKD01000035">
    <property type="protein sequence ID" value="PDH38647.1"/>
    <property type="molecule type" value="Genomic_DNA"/>
</dbReference>
<dbReference type="InterPro" id="IPR010134">
    <property type="entry name" value="PHA_reg_PhaR"/>
</dbReference>
<evidence type="ECO:0000313" key="4">
    <source>
        <dbReference type="EMBL" id="PDH38647.1"/>
    </source>
</evidence>
<organism evidence="4 5">
    <name type="scientific">OM182 bacterium MED-G24</name>
    <dbReference type="NCBI Taxonomy" id="1986255"/>
    <lineage>
        <taxon>Bacteria</taxon>
        <taxon>Pseudomonadati</taxon>
        <taxon>Pseudomonadota</taxon>
        <taxon>Gammaproteobacteria</taxon>
        <taxon>OMG group</taxon>
        <taxon>OM182 clade</taxon>
    </lineage>
</organism>
<name>A0A2A5WQX7_9GAMM</name>
<protein>
    <submittedName>
        <fullName evidence="4">Polyhydroxyalkanoate synthesis repressor PhaR</fullName>
    </submittedName>
</protein>
<dbReference type="GO" id="GO:0006355">
    <property type="term" value="P:regulation of DNA-templated transcription"/>
    <property type="evidence" value="ECO:0007669"/>
    <property type="project" value="InterPro"/>
</dbReference>
<dbReference type="AlphaFoldDB" id="A0A2A5WQX7"/>
<dbReference type="Pfam" id="PF05233">
    <property type="entry name" value="PHB_acc"/>
    <property type="match status" value="1"/>
</dbReference>
<feature type="region of interest" description="Disordered" evidence="1">
    <location>
        <begin position="130"/>
        <end position="159"/>
    </location>
</feature>
<proteinExistence type="predicted"/>
<evidence type="ECO:0000259" key="3">
    <source>
        <dbReference type="Pfam" id="PF07879"/>
    </source>
</evidence>
<dbReference type="InterPro" id="IPR007897">
    <property type="entry name" value="PHB_accumulat"/>
</dbReference>
<accession>A0A2A5WQX7</accession>
<reference evidence="4 5" key="1">
    <citation type="submission" date="2017-08" db="EMBL/GenBank/DDBJ databases">
        <title>Fine stratification of microbial communities through a metagenomic profile of the photic zone.</title>
        <authorList>
            <person name="Haro-Moreno J.M."/>
            <person name="Lopez-Perez M."/>
            <person name="De La Torre J."/>
            <person name="Picazo A."/>
            <person name="Camacho A."/>
            <person name="Rodriguez-Valera F."/>
        </authorList>
    </citation>
    <scope>NUCLEOTIDE SEQUENCE [LARGE SCALE GENOMIC DNA]</scope>
    <source>
        <strain evidence="4">MED-G24</strain>
    </source>
</reference>